<accession>W6PSV6</accession>
<protein>
    <submittedName>
        <fullName evidence="1">Genomic scaffold, ProqFM164S01</fullName>
    </submittedName>
</protein>
<dbReference type="EMBL" id="HG792015">
    <property type="protein sequence ID" value="CDM27263.1"/>
    <property type="molecule type" value="Genomic_DNA"/>
</dbReference>
<dbReference type="Proteomes" id="UP000030686">
    <property type="component" value="Unassembled WGS sequence"/>
</dbReference>
<proteinExistence type="predicted"/>
<organism evidence="1 2">
    <name type="scientific">Penicillium roqueforti (strain FM164)</name>
    <dbReference type="NCBI Taxonomy" id="1365484"/>
    <lineage>
        <taxon>Eukaryota</taxon>
        <taxon>Fungi</taxon>
        <taxon>Dikarya</taxon>
        <taxon>Ascomycota</taxon>
        <taxon>Pezizomycotina</taxon>
        <taxon>Eurotiomycetes</taxon>
        <taxon>Eurotiomycetidae</taxon>
        <taxon>Eurotiales</taxon>
        <taxon>Aspergillaceae</taxon>
        <taxon>Penicillium</taxon>
    </lineage>
</organism>
<evidence type="ECO:0000313" key="1">
    <source>
        <dbReference type="EMBL" id="CDM27263.1"/>
    </source>
</evidence>
<evidence type="ECO:0000313" key="2">
    <source>
        <dbReference type="Proteomes" id="UP000030686"/>
    </source>
</evidence>
<keyword evidence="2" id="KW-1185">Reference proteome</keyword>
<sequence>MFSGGFFWRQNYGTYDMVSSPRQHEECSPMAPRPILHGDCTEAGNGTPCSGSGAAGHTLMTIYGVERLFPFLGG</sequence>
<gene>
    <name evidence="1" type="ORF">PROQFM164_S01g001072</name>
</gene>
<name>W6PSV6_PENRF</name>
<dbReference type="AlphaFoldDB" id="W6PSV6"/>
<reference evidence="1" key="1">
    <citation type="journal article" date="2014" name="Nat. Commun.">
        <title>Multiple recent horizontal transfers of a large genomic region in cheese making fungi.</title>
        <authorList>
            <person name="Cheeseman K."/>
            <person name="Ropars J."/>
            <person name="Renault P."/>
            <person name="Dupont J."/>
            <person name="Gouzy J."/>
            <person name="Branca A."/>
            <person name="Abraham A.L."/>
            <person name="Ceppi M."/>
            <person name="Conseiller E."/>
            <person name="Debuchy R."/>
            <person name="Malagnac F."/>
            <person name="Goarin A."/>
            <person name="Silar P."/>
            <person name="Lacoste S."/>
            <person name="Sallet E."/>
            <person name="Bensimon A."/>
            <person name="Giraud T."/>
            <person name="Brygoo Y."/>
        </authorList>
    </citation>
    <scope>NUCLEOTIDE SEQUENCE [LARGE SCALE GENOMIC DNA]</scope>
    <source>
        <strain evidence="1">FM164</strain>
    </source>
</reference>